<evidence type="ECO:0000313" key="11">
    <source>
        <dbReference type="EMBL" id="RSH93458.1"/>
    </source>
</evidence>
<dbReference type="InterPro" id="IPR015424">
    <property type="entry name" value="PyrdxlP-dep_Trfase"/>
</dbReference>
<dbReference type="SUPFAM" id="SSF53383">
    <property type="entry name" value="PLP-dependent transferases"/>
    <property type="match status" value="1"/>
</dbReference>
<dbReference type="Gene3D" id="3.40.640.10">
    <property type="entry name" value="Type I PLP-dependent aspartate aminotransferase-like (Major domain)"/>
    <property type="match status" value="2"/>
</dbReference>
<feature type="compositionally biased region" description="Basic and acidic residues" evidence="9">
    <location>
        <begin position="141"/>
        <end position="186"/>
    </location>
</feature>
<keyword evidence="5" id="KW-0811">Translocation</keyword>
<dbReference type="GO" id="GO:0005643">
    <property type="term" value="C:nuclear pore"/>
    <property type="evidence" value="ECO:0007669"/>
    <property type="project" value="UniProtKB-SubCell"/>
</dbReference>
<dbReference type="Pfam" id="PF00155">
    <property type="entry name" value="Aminotran_1_2"/>
    <property type="match status" value="1"/>
</dbReference>
<keyword evidence="4" id="KW-0653">Protein transport</keyword>
<dbReference type="PANTHER" id="PTHR13257:SF0">
    <property type="entry name" value="NUCLEAR PORE COMPLEX PROTEIN NUP88"/>
    <property type="match status" value="1"/>
</dbReference>
<protein>
    <recommendedName>
        <fullName evidence="10">Aminotransferase class I/classII large domain-containing protein</fullName>
    </recommendedName>
</protein>
<feature type="coiled-coil region" evidence="8">
    <location>
        <begin position="755"/>
        <end position="844"/>
    </location>
</feature>
<evidence type="ECO:0000256" key="3">
    <source>
        <dbReference type="ARBA" id="ARBA00022816"/>
    </source>
</evidence>
<feature type="region of interest" description="Disordered" evidence="9">
    <location>
        <begin position="1"/>
        <end position="96"/>
    </location>
</feature>
<evidence type="ECO:0000256" key="4">
    <source>
        <dbReference type="ARBA" id="ARBA00022927"/>
    </source>
</evidence>
<evidence type="ECO:0000256" key="8">
    <source>
        <dbReference type="SAM" id="Coils"/>
    </source>
</evidence>
<keyword evidence="3" id="KW-0509">mRNA transport</keyword>
<evidence type="ECO:0000256" key="7">
    <source>
        <dbReference type="ARBA" id="ARBA00023242"/>
    </source>
</evidence>
<dbReference type="InterPro" id="IPR004839">
    <property type="entry name" value="Aminotransferase_I/II_large"/>
</dbReference>
<dbReference type="Proteomes" id="UP000279259">
    <property type="component" value="Unassembled WGS sequence"/>
</dbReference>
<dbReference type="InterPro" id="IPR037700">
    <property type="entry name" value="NUP88/NUP82"/>
</dbReference>
<feature type="compositionally biased region" description="Basic and acidic residues" evidence="9">
    <location>
        <begin position="1145"/>
        <end position="1155"/>
    </location>
</feature>
<evidence type="ECO:0000256" key="9">
    <source>
        <dbReference type="SAM" id="MobiDB-lite"/>
    </source>
</evidence>
<evidence type="ECO:0000313" key="12">
    <source>
        <dbReference type="Proteomes" id="UP000279259"/>
    </source>
</evidence>
<proteinExistence type="predicted"/>
<feature type="compositionally biased region" description="Acidic residues" evidence="9">
    <location>
        <begin position="206"/>
        <end position="215"/>
    </location>
</feature>
<evidence type="ECO:0000259" key="10">
    <source>
        <dbReference type="Pfam" id="PF00155"/>
    </source>
</evidence>
<dbReference type="GO" id="GO:0000056">
    <property type="term" value="P:ribosomal small subunit export from nucleus"/>
    <property type="evidence" value="ECO:0007669"/>
    <property type="project" value="InterPro"/>
</dbReference>
<evidence type="ECO:0000256" key="5">
    <source>
        <dbReference type="ARBA" id="ARBA00023010"/>
    </source>
</evidence>
<keyword evidence="7" id="KW-0539">Nucleus</keyword>
<sequence length="1628" mass="178062">MSDNGDAPDSSVHQPPPPASPAPPPPPVATPPQLPAPTSNQTNGDTEHEDNALAGPSNGPGTQEAENTQTGQDPADTDADADGVDNVNDLLDIDDDGVEQFDPATLANLAALSRIAQDEGLDEGEAQVEDAELLEVPTEGLSRDQVRELVENLRAGAREGRGDEADKEEGGVEKSREDGQARRDQGADDSGVEDREDGAADREDLSDGEVDDEVNEGEHGERDEPGDEDYKEGKYFYEKGKLKRRRNRTVFIKRGVASMCRMEHPILPQRKRRKVQDDAPVNYELGLRVQALEALIRGGSNMDADTASAAAMETVLHATKAAGLGNVDAGNALAQLTNASLGLGGGMSQGEQNSLLMDVLQQLSAASMAKSGDRESGDAAWEEMRDLWSSVPEAPAETYVSLSVACADSSSTTTITEAFDADTFPQKLNLGLPGFREDTGRIFIPPTVRYVEKKLRNENILAEEALPIQGYESFLDIGTRFAYGGDTPAYKKHLVNEDEMVLREAGLDVRDMRFLDSKTGGVDWEGLREDLQSATPKSVVLLHISGTMPTGAELNASQWRLLSTILQERQLIPLCVMAFQGLSSGDVNRDAQPLRFMVHEGLPLVLAQSFDAMMGIYSDSPAIVSIPLQSAEAKILSDAKLYPAWLNEIKAMSDRLRSVREKLFEVLANKLKTPGTWFHFKRASGMYWWVLRSLAMLIDRSTTLLPPAQVEALTTKRHIHLLPDGSFSLGCLNAAKIDVLCRAIDHVVRKGIREAEEAQAQSIAMELALAAAREAAAREEAEAAERAAREAEEAARVEEERARLEDAELMEMSIANAIEAQQRAEEEERMQEQERQEMGEAIRKAAERAEIARRAEEILASIGAAQPDDDWELVDRPGEPSVPARRSRLAIRDKDLVVAMGKELRMTYLSGEPWEVQEGRVGGYKTLTSSHLSFPIQAIVPSPSGKLLAVVGSHQIVIIVLPKSTIVGSTSGELPCRSFAIDEYVYSASSPTTISQIRWHPLGEAGNSLWILSSDAQTFSFLPSASSSKFSAVDPLSRFATAFAFGSSPGWGELMVYCLMANGDLYALGPILPLRMEVPVQWLQRLKAVSDARRRGVLATDQGEEERVSMQIQWVEALVRQATVRREEATPPTPPRRTSILSGRPRTEVETKQPEWEGTVKLHPPHLTASGGPAPGIHRSLLRQGPVVFLPAPSGKEDEEDDDDDVASDLLVWSPRGEDEEEDGVGVMAIAWSSGRVDLGLETEPVEPRWVGSRVSAATDLADMNSAPDGAIGPCLVPDALRQDLFYVQHALGVDSISVSPWITALREDRDDLPHSDVTQLVECNSSRPIEGLAAFSTVTLGYGLLALASTNQLAAVELEYQIPRRQPSPSTTLQSSEPDRSSLLLTQPLDFDRLLSSVRSARVDPKAALRKLPSPNQPVQSVSPEHLRVVGEIIAQLQNRLAAIRSASQAIEHRVDLQIREFQRQLELLKKSSATIKALKNDDTAERAEKMLEKQDKLAERMDLVVAALSADYRPEVGEVEKRWFDELEKLRTRVYGGGGFGLSRTRGLTSQVEQLKEQLAAVKPFVESAETLQEPPEARAYGPRQLKPLETALKARSEEIRRLMKRMETLSFKVEAAETDAANDDA</sequence>
<feature type="domain" description="Aminotransferase class I/classII large" evidence="10">
    <location>
        <begin position="501"/>
        <end position="610"/>
    </location>
</feature>
<comment type="subcellular location">
    <subcellularLocation>
        <location evidence="1">Nucleus</location>
        <location evidence="1">Nuclear pore complex</location>
    </subcellularLocation>
</comment>
<feature type="region of interest" description="Disordered" evidence="9">
    <location>
        <begin position="1125"/>
        <end position="1155"/>
    </location>
</feature>
<evidence type="ECO:0000256" key="1">
    <source>
        <dbReference type="ARBA" id="ARBA00004567"/>
    </source>
</evidence>
<feature type="region of interest" description="Disordered" evidence="9">
    <location>
        <begin position="119"/>
        <end position="232"/>
    </location>
</feature>
<feature type="compositionally biased region" description="Pro residues" evidence="9">
    <location>
        <begin position="14"/>
        <end position="35"/>
    </location>
</feature>
<feature type="compositionally biased region" description="Acidic residues" evidence="9">
    <location>
        <begin position="119"/>
        <end position="133"/>
    </location>
</feature>
<gene>
    <name evidence="11" type="ORF">EHS25_007814</name>
</gene>
<dbReference type="GO" id="GO:0000055">
    <property type="term" value="P:ribosomal large subunit export from nucleus"/>
    <property type="evidence" value="ECO:0007669"/>
    <property type="project" value="InterPro"/>
</dbReference>
<keyword evidence="12" id="KW-1185">Reference proteome</keyword>
<dbReference type="InterPro" id="IPR015422">
    <property type="entry name" value="PyrdxlP-dep_Trfase_small"/>
</dbReference>
<dbReference type="GO" id="GO:0006406">
    <property type="term" value="P:mRNA export from nucleus"/>
    <property type="evidence" value="ECO:0007669"/>
    <property type="project" value="TreeGrafter"/>
</dbReference>
<dbReference type="Pfam" id="PF10168">
    <property type="entry name" value="Nup88"/>
    <property type="match status" value="2"/>
</dbReference>
<dbReference type="OrthoDB" id="341482at2759"/>
<dbReference type="GO" id="GO:0006606">
    <property type="term" value="P:protein import into nucleus"/>
    <property type="evidence" value="ECO:0007669"/>
    <property type="project" value="TreeGrafter"/>
</dbReference>
<accession>A0A427YQS2</accession>
<dbReference type="GO" id="GO:0017056">
    <property type="term" value="F:structural constituent of nuclear pore"/>
    <property type="evidence" value="ECO:0007669"/>
    <property type="project" value="InterPro"/>
</dbReference>
<dbReference type="SUPFAM" id="SSF82171">
    <property type="entry name" value="DPP6 N-terminal domain-like"/>
    <property type="match status" value="1"/>
</dbReference>
<keyword evidence="8" id="KW-0175">Coiled coil</keyword>
<comment type="caution">
    <text evidence="11">The sequence shown here is derived from an EMBL/GenBank/DDBJ whole genome shotgun (WGS) entry which is preliminary data.</text>
</comment>
<dbReference type="Gene3D" id="3.90.1150.10">
    <property type="entry name" value="Aspartate Aminotransferase, domain 1"/>
    <property type="match status" value="2"/>
</dbReference>
<dbReference type="InterPro" id="IPR019321">
    <property type="entry name" value="Nucleoporin_Nup88"/>
</dbReference>
<dbReference type="GO" id="GO:0030170">
    <property type="term" value="F:pyridoxal phosphate binding"/>
    <property type="evidence" value="ECO:0007669"/>
    <property type="project" value="InterPro"/>
</dbReference>
<dbReference type="InterPro" id="IPR015421">
    <property type="entry name" value="PyrdxlP-dep_Trfase_major"/>
</dbReference>
<dbReference type="EMBL" id="RSCD01000004">
    <property type="protein sequence ID" value="RSH93458.1"/>
    <property type="molecule type" value="Genomic_DNA"/>
</dbReference>
<organism evidence="11 12">
    <name type="scientific">Saitozyma podzolica</name>
    <dbReference type="NCBI Taxonomy" id="1890683"/>
    <lineage>
        <taxon>Eukaryota</taxon>
        <taxon>Fungi</taxon>
        <taxon>Dikarya</taxon>
        <taxon>Basidiomycota</taxon>
        <taxon>Agaricomycotina</taxon>
        <taxon>Tremellomycetes</taxon>
        <taxon>Tremellales</taxon>
        <taxon>Trimorphomycetaceae</taxon>
        <taxon>Saitozyma</taxon>
    </lineage>
</organism>
<dbReference type="STRING" id="1890683.A0A427YQS2"/>
<keyword evidence="6" id="KW-0906">Nuclear pore complex</keyword>
<name>A0A427YQS2_9TREE</name>
<dbReference type="PANTHER" id="PTHR13257">
    <property type="entry name" value="NUCLEOPORIN NUP84-RELATED"/>
    <property type="match status" value="1"/>
</dbReference>
<reference evidence="11 12" key="1">
    <citation type="submission" date="2018-11" db="EMBL/GenBank/DDBJ databases">
        <title>Genome sequence of Saitozyma podzolica DSM 27192.</title>
        <authorList>
            <person name="Aliyu H."/>
            <person name="Gorte O."/>
            <person name="Ochsenreither K."/>
        </authorList>
    </citation>
    <scope>NUCLEOTIDE SEQUENCE [LARGE SCALE GENOMIC DNA]</scope>
    <source>
        <strain evidence="11 12">DSM 27192</strain>
    </source>
</reference>
<evidence type="ECO:0000256" key="2">
    <source>
        <dbReference type="ARBA" id="ARBA00022448"/>
    </source>
</evidence>
<evidence type="ECO:0000256" key="6">
    <source>
        <dbReference type="ARBA" id="ARBA00023132"/>
    </source>
</evidence>
<keyword evidence="2" id="KW-0813">Transport</keyword>